<dbReference type="OrthoDB" id="411356at2"/>
<dbReference type="Proteomes" id="UP000252733">
    <property type="component" value="Unassembled WGS sequence"/>
</dbReference>
<proteinExistence type="predicted"/>
<protein>
    <submittedName>
        <fullName evidence="2">Thioredoxin</fullName>
    </submittedName>
</protein>
<dbReference type="GO" id="GO:0015035">
    <property type="term" value="F:protein-disulfide reductase activity"/>
    <property type="evidence" value="ECO:0007669"/>
    <property type="project" value="TreeGrafter"/>
</dbReference>
<sequence>MKTIDSINHFQQVIKEETAVLVYFSHEQCNVCKVLKPKVQNLLEEKFPQMAMYYSDTVNQSEVAAQNRVFAVPTVLVFFDGRETYRFSRNIGLGELEQSIQRPYSMIFE</sequence>
<evidence type="ECO:0000313" key="3">
    <source>
        <dbReference type="Proteomes" id="UP000252733"/>
    </source>
</evidence>
<dbReference type="GO" id="GO:0005737">
    <property type="term" value="C:cytoplasm"/>
    <property type="evidence" value="ECO:0007669"/>
    <property type="project" value="TreeGrafter"/>
</dbReference>
<feature type="domain" description="Thioredoxin" evidence="1">
    <location>
        <begin position="8"/>
        <end position="101"/>
    </location>
</feature>
<gene>
    <name evidence="2" type="ORF">DFO77_11473</name>
</gene>
<accession>A0A2T0XNN8</accession>
<reference evidence="2 3" key="1">
    <citation type="submission" date="2018-07" db="EMBL/GenBank/DDBJ databases">
        <title>Freshwater and sediment microbial communities from various areas in North America, analyzing microbe dynamics in response to fracking.</title>
        <authorList>
            <person name="Lamendella R."/>
        </authorList>
    </citation>
    <scope>NUCLEOTIDE SEQUENCE [LARGE SCALE GENOMIC DNA]</scope>
    <source>
        <strain evidence="2 3">160A</strain>
    </source>
</reference>
<dbReference type="SUPFAM" id="SSF52833">
    <property type="entry name" value="Thioredoxin-like"/>
    <property type="match status" value="1"/>
</dbReference>
<evidence type="ECO:0000313" key="2">
    <source>
        <dbReference type="EMBL" id="RCW32747.1"/>
    </source>
</evidence>
<dbReference type="PANTHER" id="PTHR45663:SF11">
    <property type="entry name" value="GEO12009P1"/>
    <property type="match status" value="1"/>
</dbReference>
<dbReference type="PANTHER" id="PTHR45663">
    <property type="entry name" value="GEO12009P1"/>
    <property type="match status" value="1"/>
</dbReference>
<dbReference type="InterPro" id="IPR036249">
    <property type="entry name" value="Thioredoxin-like_sf"/>
</dbReference>
<dbReference type="InterPro" id="IPR013766">
    <property type="entry name" value="Thioredoxin_domain"/>
</dbReference>
<organism evidence="2 3">
    <name type="scientific">Marinilabilia salmonicolor</name>
    <dbReference type="NCBI Taxonomy" id="989"/>
    <lineage>
        <taxon>Bacteria</taxon>
        <taxon>Pseudomonadati</taxon>
        <taxon>Bacteroidota</taxon>
        <taxon>Bacteroidia</taxon>
        <taxon>Marinilabiliales</taxon>
        <taxon>Marinilabiliaceae</taxon>
        <taxon>Marinilabilia</taxon>
    </lineage>
</organism>
<comment type="caution">
    <text evidence="2">The sequence shown here is derived from an EMBL/GenBank/DDBJ whole genome shotgun (WGS) entry which is preliminary data.</text>
</comment>
<evidence type="ECO:0000259" key="1">
    <source>
        <dbReference type="Pfam" id="PF00085"/>
    </source>
</evidence>
<dbReference type="Pfam" id="PF00085">
    <property type="entry name" value="Thioredoxin"/>
    <property type="match status" value="1"/>
</dbReference>
<dbReference type="STRING" id="1168289.GCA_000259075_02791"/>
<name>A0A2T0XNN8_9BACT</name>
<dbReference type="EMBL" id="QPIZ01000014">
    <property type="protein sequence ID" value="RCW32747.1"/>
    <property type="molecule type" value="Genomic_DNA"/>
</dbReference>
<dbReference type="Gene3D" id="3.40.30.10">
    <property type="entry name" value="Glutaredoxin"/>
    <property type="match status" value="1"/>
</dbReference>
<dbReference type="AlphaFoldDB" id="A0A2T0XNN8"/>
<keyword evidence="3" id="KW-1185">Reference proteome</keyword>
<dbReference type="CDD" id="cd02947">
    <property type="entry name" value="TRX_family"/>
    <property type="match status" value="1"/>
</dbReference>
<dbReference type="RefSeq" id="WP_106152521.1">
    <property type="nucleotide sequence ID" value="NZ_PVTS01000005.1"/>
</dbReference>